<evidence type="ECO:0000256" key="9">
    <source>
        <dbReference type="ARBA" id="ARBA00023136"/>
    </source>
</evidence>
<keyword evidence="11" id="KW-0325">Glycoprotein</keyword>
<evidence type="ECO:0000259" key="14">
    <source>
        <dbReference type="PROSITE" id="PS50262"/>
    </source>
</evidence>
<keyword evidence="7 13" id="KW-1133">Transmembrane helix</keyword>
<keyword evidence="9 13" id="KW-0472">Membrane</keyword>
<dbReference type="OMA" id="ACFPIIS"/>
<dbReference type="InterPro" id="IPR017452">
    <property type="entry name" value="GPCR_Rhodpsn_7TM"/>
</dbReference>
<feature type="transmembrane region" description="Helical" evidence="13">
    <location>
        <begin position="12"/>
        <end position="34"/>
    </location>
</feature>
<dbReference type="Ensembl" id="ENSLAFT00000036500.1">
    <property type="protein sequence ID" value="ENSLAFP00000021203.1"/>
    <property type="gene ID" value="ENSLAFG00000028901.1"/>
</dbReference>
<evidence type="ECO:0000313" key="15">
    <source>
        <dbReference type="Ensembl" id="ENSLAFP00000021203.1"/>
    </source>
</evidence>
<feature type="transmembrane region" description="Helical" evidence="13">
    <location>
        <begin position="186"/>
        <end position="212"/>
    </location>
</feature>
<evidence type="ECO:0000256" key="5">
    <source>
        <dbReference type="ARBA" id="ARBA00022507"/>
    </source>
</evidence>
<comment type="function">
    <text evidence="1">Putative pheromone receptor.</text>
</comment>
<keyword evidence="8 13" id="KW-0297">G-protein coupled receptor</keyword>
<keyword evidence="5 13" id="KW-0589">Pheromone response</keyword>
<accession>G3U045</accession>
<keyword evidence="12 13" id="KW-0807">Transducer</keyword>
<evidence type="ECO:0000313" key="16">
    <source>
        <dbReference type="Proteomes" id="UP000007646"/>
    </source>
</evidence>
<dbReference type="InterPro" id="IPR004072">
    <property type="entry name" value="Vmron_rcpt_1"/>
</dbReference>
<reference evidence="15" key="2">
    <citation type="submission" date="2025-08" db="UniProtKB">
        <authorList>
            <consortium name="Ensembl"/>
        </authorList>
    </citation>
    <scope>IDENTIFICATION</scope>
    <source>
        <strain evidence="15">Isolate ISIS603380</strain>
    </source>
</reference>
<sequence>SIPSRALTMGIIFVSQTGAGILGNTFLFSYYVFICCSGQRIRNTDWILMNLIFVNCLVLLSRGIPQAMQAFGMKYFLDDFGYKLVFYLNRVSRGVSLGTTSLLSGFQTIIISPSSPSQKKLKVKAPKYIGFSIILCWILHMLVNISALMYITGKTWNRESKNLTENHDLGYCYGLITDSVTSLLHIVIYSFTDVLCLGFTVWASASMVLILYRHKQNVLHIHSKNFSPKYSAETKATHSILTLMSTFFSSYSLSSFFTFYMIYFDKPSGLLVDTTGTIAVCFPPLRPFVLISGDPCVSRLCFACCARA</sequence>
<dbReference type="Proteomes" id="UP000007646">
    <property type="component" value="Unassembled WGS sequence"/>
</dbReference>
<protein>
    <recommendedName>
        <fullName evidence="13">Vomeronasal type-1 receptor</fullName>
    </recommendedName>
</protein>
<reference evidence="15 16" key="1">
    <citation type="submission" date="2009-06" db="EMBL/GenBank/DDBJ databases">
        <title>The Genome Sequence of Loxodonta africana (African elephant).</title>
        <authorList>
            <person name="Di Palma F."/>
            <person name="Heiman D."/>
            <person name="Young S."/>
            <person name="Johnson J."/>
            <person name="Lander E.S."/>
            <person name="Lindblad-Toh K."/>
        </authorList>
    </citation>
    <scope>NUCLEOTIDE SEQUENCE [LARGE SCALE GENOMIC DNA]</scope>
    <source>
        <strain evidence="15 16">Isolate ISIS603380</strain>
    </source>
</reference>
<keyword evidence="10 13" id="KW-0675">Receptor</keyword>
<dbReference type="FunFam" id="1.20.1070.10:FF:000033">
    <property type="entry name" value="Vomeronasal type-1 receptor"/>
    <property type="match status" value="1"/>
</dbReference>
<dbReference type="PRINTS" id="PR01534">
    <property type="entry name" value="VOMERONASL1R"/>
</dbReference>
<dbReference type="eggNOG" id="ENOG502RU58">
    <property type="taxonomic scope" value="Eukaryota"/>
</dbReference>
<dbReference type="Pfam" id="PF03402">
    <property type="entry name" value="V1R"/>
    <property type="match status" value="1"/>
</dbReference>
<comment type="subcellular location">
    <subcellularLocation>
        <location evidence="2 13">Cell membrane</location>
        <topology evidence="2 13">Multi-pass membrane protein</topology>
    </subcellularLocation>
</comment>
<evidence type="ECO:0000256" key="4">
    <source>
        <dbReference type="ARBA" id="ARBA00022475"/>
    </source>
</evidence>
<evidence type="ECO:0000256" key="2">
    <source>
        <dbReference type="ARBA" id="ARBA00004651"/>
    </source>
</evidence>
<evidence type="ECO:0000256" key="8">
    <source>
        <dbReference type="ARBA" id="ARBA00023040"/>
    </source>
</evidence>
<evidence type="ECO:0000256" key="6">
    <source>
        <dbReference type="ARBA" id="ARBA00022692"/>
    </source>
</evidence>
<dbReference type="AlphaFoldDB" id="G3U045"/>
<name>G3U045_LOXAF</name>
<feature type="domain" description="G-protein coupled receptors family 1 profile" evidence="14">
    <location>
        <begin position="23"/>
        <end position="290"/>
    </location>
</feature>
<dbReference type="GeneTree" id="ENSGT00960000186612"/>
<feature type="transmembrane region" description="Helical" evidence="13">
    <location>
        <begin position="46"/>
        <end position="64"/>
    </location>
</feature>
<feature type="transmembrane region" description="Helical" evidence="13">
    <location>
        <begin position="240"/>
        <end position="263"/>
    </location>
</feature>
<evidence type="ECO:0000256" key="7">
    <source>
        <dbReference type="ARBA" id="ARBA00022989"/>
    </source>
</evidence>
<evidence type="ECO:0000256" key="1">
    <source>
        <dbReference type="ARBA" id="ARBA00003878"/>
    </source>
</evidence>
<dbReference type="GO" id="GO:0005886">
    <property type="term" value="C:plasma membrane"/>
    <property type="evidence" value="ECO:0007669"/>
    <property type="project" value="UniProtKB-SubCell"/>
</dbReference>
<comment type="similarity">
    <text evidence="3 13">Belongs to the G-protein coupled receptor 1 family.</text>
</comment>
<dbReference type="GO" id="GO:0019236">
    <property type="term" value="P:response to pheromone"/>
    <property type="evidence" value="ECO:0007669"/>
    <property type="project" value="UniProtKB-KW"/>
</dbReference>
<dbReference type="GO" id="GO:0016503">
    <property type="term" value="F:pheromone receptor activity"/>
    <property type="evidence" value="ECO:0007669"/>
    <property type="project" value="InterPro"/>
</dbReference>
<feature type="transmembrane region" description="Helical" evidence="13">
    <location>
        <begin position="128"/>
        <end position="151"/>
    </location>
</feature>
<keyword evidence="6 13" id="KW-0812">Transmembrane</keyword>
<dbReference type="InParanoid" id="G3U045"/>
<dbReference type="Gene3D" id="1.20.1070.10">
    <property type="entry name" value="Rhodopsin 7-helix transmembrane proteins"/>
    <property type="match status" value="1"/>
</dbReference>
<dbReference type="PROSITE" id="PS50262">
    <property type="entry name" value="G_PROTEIN_RECEP_F1_2"/>
    <property type="match status" value="1"/>
</dbReference>
<keyword evidence="16" id="KW-1185">Reference proteome</keyword>
<proteinExistence type="inferred from homology"/>
<dbReference type="SUPFAM" id="SSF81321">
    <property type="entry name" value="Family A G protein-coupled receptor-like"/>
    <property type="match status" value="1"/>
</dbReference>
<evidence type="ECO:0000256" key="3">
    <source>
        <dbReference type="ARBA" id="ARBA00010663"/>
    </source>
</evidence>
<dbReference type="HOGENOM" id="CLU_058641_1_0_1"/>
<keyword evidence="4 13" id="KW-1003">Cell membrane</keyword>
<evidence type="ECO:0000256" key="12">
    <source>
        <dbReference type="ARBA" id="ARBA00023224"/>
    </source>
</evidence>
<organism evidence="15 16">
    <name type="scientific">Loxodonta africana</name>
    <name type="common">African elephant</name>
    <dbReference type="NCBI Taxonomy" id="9785"/>
    <lineage>
        <taxon>Eukaryota</taxon>
        <taxon>Metazoa</taxon>
        <taxon>Chordata</taxon>
        <taxon>Craniata</taxon>
        <taxon>Vertebrata</taxon>
        <taxon>Euteleostomi</taxon>
        <taxon>Mammalia</taxon>
        <taxon>Eutheria</taxon>
        <taxon>Afrotheria</taxon>
        <taxon>Proboscidea</taxon>
        <taxon>Elephantidae</taxon>
        <taxon>Loxodonta</taxon>
    </lineage>
</organism>
<dbReference type="GO" id="GO:0007606">
    <property type="term" value="P:sensory perception of chemical stimulus"/>
    <property type="evidence" value="ECO:0007669"/>
    <property type="project" value="UniProtKB-ARBA"/>
</dbReference>
<dbReference type="PANTHER" id="PTHR24062">
    <property type="entry name" value="VOMERONASAL TYPE-1 RECEPTOR"/>
    <property type="match status" value="1"/>
</dbReference>
<reference evidence="15" key="3">
    <citation type="submission" date="2025-09" db="UniProtKB">
        <authorList>
            <consortium name="Ensembl"/>
        </authorList>
    </citation>
    <scope>IDENTIFICATION</scope>
    <source>
        <strain evidence="15">Isolate ISIS603380</strain>
    </source>
</reference>
<evidence type="ECO:0000256" key="11">
    <source>
        <dbReference type="ARBA" id="ARBA00023180"/>
    </source>
</evidence>
<evidence type="ECO:0000256" key="10">
    <source>
        <dbReference type="ARBA" id="ARBA00023170"/>
    </source>
</evidence>
<evidence type="ECO:0000256" key="13">
    <source>
        <dbReference type="RuleBase" id="RU364061"/>
    </source>
</evidence>